<evidence type="ECO:0000313" key="1">
    <source>
        <dbReference type="EMBL" id="KAL1881758.1"/>
    </source>
</evidence>
<proteinExistence type="predicted"/>
<protein>
    <submittedName>
        <fullName evidence="1">Pyruvate decarboxylase 1</fullName>
        <ecNumber evidence="1">4.1.1.1</ecNumber>
    </submittedName>
</protein>
<accession>A0ABR3Y1K9</accession>
<dbReference type="Proteomes" id="UP001583193">
    <property type="component" value="Unassembled WGS sequence"/>
</dbReference>
<organism evidence="1 2">
    <name type="scientific">Paecilomyces lecythidis</name>
    <dbReference type="NCBI Taxonomy" id="3004212"/>
    <lineage>
        <taxon>Eukaryota</taxon>
        <taxon>Fungi</taxon>
        <taxon>Dikarya</taxon>
        <taxon>Ascomycota</taxon>
        <taxon>Pezizomycotina</taxon>
        <taxon>Eurotiomycetes</taxon>
        <taxon>Eurotiomycetidae</taxon>
        <taxon>Eurotiales</taxon>
        <taxon>Thermoascaceae</taxon>
        <taxon>Paecilomyces</taxon>
    </lineage>
</organism>
<reference evidence="1 2" key="1">
    <citation type="journal article" date="2024" name="IMA Fungus">
        <title>IMA Genome - F19 : A genome assembly and annotation guide to empower mycologists, including annotated draft genome sequences of Ceratocystis pirilliformis, Diaporthe australafricana, Fusarium ophioides, Paecilomyces lecythidis, and Sporothrix stenoceras.</title>
        <authorList>
            <person name="Aylward J."/>
            <person name="Wilson A.M."/>
            <person name="Visagie C.M."/>
            <person name="Spraker J."/>
            <person name="Barnes I."/>
            <person name="Buitendag C."/>
            <person name="Ceriani C."/>
            <person name="Del Mar Angel L."/>
            <person name="du Plessis D."/>
            <person name="Fuchs T."/>
            <person name="Gasser K."/>
            <person name="Kramer D."/>
            <person name="Li W."/>
            <person name="Munsamy K."/>
            <person name="Piso A."/>
            <person name="Price J.L."/>
            <person name="Sonnekus B."/>
            <person name="Thomas C."/>
            <person name="van der Nest A."/>
            <person name="van Dijk A."/>
            <person name="van Heerden A."/>
            <person name="van Vuuren N."/>
            <person name="Yilmaz N."/>
            <person name="Duong T.A."/>
            <person name="van der Merwe N.A."/>
            <person name="Wingfield M.J."/>
            <person name="Wingfield B.D."/>
        </authorList>
    </citation>
    <scope>NUCLEOTIDE SEQUENCE [LARGE SCALE GENOMIC DNA]</scope>
    <source>
        <strain evidence="1 2">CMW 18167</strain>
    </source>
</reference>
<sequence length="61" mass="6329">MITRTIQNVPEAISTIVPNGQQDGIEDVATPVAAIRDKVLSAKKLAIIADSGAENPISLSS</sequence>
<evidence type="ECO:0000313" key="2">
    <source>
        <dbReference type="Proteomes" id="UP001583193"/>
    </source>
</evidence>
<dbReference type="GO" id="GO:0004737">
    <property type="term" value="F:pyruvate decarboxylase activity"/>
    <property type="evidence" value="ECO:0007669"/>
    <property type="project" value="UniProtKB-EC"/>
</dbReference>
<dbReference type="EMBL" id="JAVDPF010000007">
    <property type="protein sequence ID" value="KAL1881758.1"/>
    <property type="molecule type" value="Genomic_DNA"/>
</dbReference>
<name>A0ABR3Y1K9_9EURO</name>
<comment type="caution">
    <text evidence="1">The sequence shown here is derived from an EMBL/GenBank/DDBJ whole genome shotgun (WGS) entry which is preliminary data.</text>
</comment>
<feature type="non-terminal residue" evidence="1">
    <location>
        <position position="1"/>
    </location>
</feature>
<keyword evidence="1" id="KW-0456">Lyase</keyword>
<keyword evidence="2" id="KW-1185">Reference proteome</keyword>
<dbReference type="EC" id="4.1.1.1" evidence="1"/>
<keyword evidence="1" id="KW-0670">Pyruvate</keyword>
<gene>
    <name evidence="1" type="primary">PDC1</name>
    <name evidence="1" type="ORF">Plec18167_003357</name>
</gene>